<comment type="caution">
    <text evidence="1">The sequence shown here is derived from an EMBL/GenBank/DDBJ whole genome shotgun (WGS) entry which is preliminary data.</text>
</comment>
<accession>A0A1V2GVH0</accession>
<protein>
    <recommendedName>
        <fullName evidence="3">DUF429 domain-containing protein</fullName>
    </recommendedName>
</protein>
<gene>
    <name evidence="1" type="ORF">BKE38_24655</name>
</gene>
<dbReference type="Proteomes" id="UP000188879">
    <property type="component" value="Unassembled WGS sequence"/>
</dbReference>
<reference evidence="1 2" key="1">
    <citation type="submission" date="2016-10" db="EMBL/GenBank/DDBJ databases">
        <title>Draft Genome sequence of Roseomonas sp. strain M3.</title>
        <authorList>
            <person name="Subhash Y."/>
            <person name="Lee S."/>
        </authorList>
    </citation>
    <scope>NUCLEOTIDE SEQUENCE [LARGE SCALE GENOMIC DNA]</scope>
    <source>
        <strain evidence="1 2">M3</strain>
    </source>
</reference>
<proteinExistence type="predicted"/>
<dbReference type="AlphaFoldDB" id="A0A1V2GVH0"/>
<evidence type="ECO:0000313" key="2">
    <source>
        <dbReference type="Proteomes" id="UP000188879"/>
    </source>
</evidence>
<organism evidence="1 2">
    <name type="scientific">Teichococcus deserti</name>
    <dbReference type="NCBI Taxonomy" id="1817963"/>
    <lineage>
        <taxon>Bacteria</taxon>
        <taxon>Pseudomonadati</taxon>
        <taxon>Pseudomonadota</taxon>
        <taxon>Alphaproteobacteria</taxon>
        <taxon>Acetobacterales</taxon>
        <taxon>Roseomonadaceae</taxon>
        <taxon>Roseomonas</taxon>
    </lineage>
</organism>
<name>A0A1V2GVH0_9PROT</name>
<keyword evidence="2" id="KW-1185">Reference proteome</keyword>
<evidence type="ECO:0008006" key="3">
    <source>
        <dbReference type="Google" id="ProtNLM"/>
    </source>
</evidence>
<sequence length="334" mass="35257">MRGPPCSDDTPMIAAHADWSVDPRKRWVSIARRRRKARGGGVEWRAEAPRPVGDPAALTAGLLAEGVPLAFGLDLPLGLPRGFAATRPEVDFPAFLRGLVARPDFFLVSPTLETVSPERPFYPARGIKGMTRLAHATALGLADAAALSRLCDRATAERPAGAPVFWTLGANQTGKGAIGAWRDWLAPALAKGAPLALWPFQGGLHALLAPGRAVLAEVYPAEAMRHLGVTLPGSKRLPHARRAAAGALGAAMARLAVRPSAALAQAMEDGFGLDAAGEDRFDSQLGLLCLVAVLDGLRPDFIPDDPWVRGWEGWVLGQTALPAGWPTEAMLAAL</sequence>
<dbReference type="EMBL" id="MLCO01000306">
    <property type="protein sequence ID" value="ONG46943.1"/>
    <property type="molecule type" value="Genomic_DNA"/>
</dbReference>
<evidence type="ECO:0000313" key="1">
    <source>
        <dbReference type="EMBL" id="ONG46943.1"/>
    </source>
</evidence>